<reference evidence="2" key="1">
    <citation type="submission" date="2011-01" db="EMBL/GenBank/DDBJ databases">
        <authorList>
            <person name="Muzny D."/>
            <person name="Qin X."/>
            <person name="Buhay C."/>
            <person name="Dugan-Rocha S."/>
            <person name="Ding Y."/>
            <person name="Chen G."/>
            <person name="Hawes A."/>
            <person name="Holder M."/>
            <person name="Jhangiani S."/>
            <person name="Johnson A."/>
            <person name="Khan Z."/>
            <person name="Li Z."/>
            <person name="Liu W."/>
            <person name="Liu X."/>
            <person name="Perez L."/>
            <person name="Shen H."/>
            <person name="Wang Q."/>
            <person name="Watt J."/>
            <person name="Xi L."/>
            <person name="Xin Y."/>
            <person name="Zhou J."/>
            <person name="Deng J."/>
            <person name="Jiang H."/>
            <person name="Liu Y."/>
            <person name="Qu J."/>
            <person name="Song X.-Z."/>
            <person name="Zhang L."/>
            <person name="Villasana D."/>
            <person name="Johnson A."/>
            <person name="Liu J."/>
            <person name="Liyanage D."/>
            <person name="Lorensuhewa L."/>
            <person name="Robinson T."/>
            <person name="Song A."/>
            <person name="Song B.-B."/>
            <person name="Dinh H."/>
            <person name="Thornton R."/>
            <person name="Coyle M."/>
            <person name="Francisco L."/>
            <person name="Jackson L."/>
            <person name="Javaid M."/>
            <person name="Korchina V."/>
            <person name="Kovar C."/>
            <person name="Mata R."/>
            <person name="Mathew T."/>
            <person name="Ngo R."/>
            <person name="Nguyen L."/>
            <person name="Nguyen N."/>
            <person name="Okwuonu G."/>
            <person name="Ongeri F."/>
            <person name="Pham C."/>
            <person name="Simmons D."/>
            <person name="Wilczek-Boney K."/>
            <person name="Hale W."/>
            <person name="Jakkamsetti A."/>
            <person name="Pham P."/>
            <person name="Ruth R."/>
            <person name="San Lucas F."/>
            <person name="Warren J."/>
            <person name="Zhang J."/>
            <person name="Zhao Z."/>
            <person name="Zhou C."/>
            <person name="Zhu D."/>
            <person name="Lee S."/>
            <person name="Bess C."/>
            <person name="Blankenburg K."/>
            <person name="Forbes L."/>
            <person name="Fu Q."/>
            <person name="Gubbala S."/>
            <person name="Hirani K."/>
            <person name="Jayaseelan J.C."/>
            <person name="Lara F."/>
            <person name="Munidasa M."/>
            <person name="Palculict T."/>
            <person name="Patil S."/>
            <person name="Pu L.-L."/>
            <person name="Saada N."/>
            <person name="Tang L."/>
            <person name="Weissenberger G."/>
            <person name="Zhu Y."/>
            <person name="Hemphill L."/>
            <person name="Shang Y."/>
            <person name="Youmans B."/>
            <person name="Ayvaz T."/>
            <person name="Ross M."/>
            <person name="Santibanez J."/>
            <person name="Aqrawi P."/>
            <person name="Gross S."/>
            <person name="Joshi V."/>
            <person name="Fowler G."/>
            <person name="Nazareth L."/>
            <person name="Reid J."/>
            <person name="Worley K."/>
            <person name="Petrosino J."/>
            <person name="Highlander S."/>
            <person name="Gibbs R."/>
        </authorList>
    </citation>
    <scope>NUCLEOTIDE SEQUENCE [LARGE SCALE GENOMIC DNA]</scope>
    <source>
        <strain evidence="2">ATCC 33269</strain>
    </source>
</reference>
<keyword evidence="1" id="KW-0732">Signal</keyword>
<keyword evidence="3" id="KW-1185">Reference proteome</keyword>
<dbReference type="STRING" id="28134.SAMN05444288_1962"/>
<dbReference type="RefSeq" id="WP_004369513.1">
    <property type="nucleotide sequence ID" value="NZ_GL833119.1"/>
</dbReference>
<comment type="caution">
    <text evidence="2">The sequence shown here is derived from an EMBL/GenBank/DDBJ whole genome shotgun (WGS) entry which is preliminary data.</text>
</comment>
<dbReference type="eggNOG" id="ENOG5033108">
    <property type="taxonomic scope" value="Bacteria"/>
</dbReference>
<feature type="signal peptide" evidence="1">
    <location>
        <begin position="1"/>
        <end position="23"/>
    </location>
</feature>
<evidence type="ECO:0000313" key="2">
    <source>
        <dbReference type="EMBL" id="EFZ36471.1"/>
    </source>
</evidence>
<feature type="chain" id="PRO_5003223923" evidence="1">
    <location>
        <begin position="24"/>
        <end position="672"/>
    </location>
</feature>
<dbReference type="Proteomes" id="UP000005580">
    <property type="component" value="Unassembled WGS sequence"/>
</dbReference>
<dbReference type="AlphaFoldDB" id="E7RQD3"/>
<dbReference type="EMBL" id="AEPE02000005">
    <property type="protein sequence ID" value="EFZ36471.1"/>
    <property type="molecule type" value="Genomic_DNA"/>
</dbReference>
<gene>
    <name evidence="2" type="ORF">HMPREF0663_11384</name>
</gene>
<proteinExistence type="predicted"/>
<name>E7RQD3_9BACT</name>
<organism evidence="2 3">
    <name type="scientific">Hoylesella oralis ATCC 33269</name>
    <dbReference type="NCBI Taxonomy" id="873533"/>
    <lineage>
        <taxon>Bacteria</taxon>
        <taxon>Pseudomonadati</taxon>
        <taxon>Bacteroidota</taxon>
        <taxon>Bacteroidia</taxon>
        <taxon>Bacteroidales</taxon>
        <taxon>Prevotellaceae</taxon>
        <taxon>Hoylesella</taxon>
    </lineage>
</organism>
<accession>E7RQD3</accession>
<protein>
    <submittedName>
        <fullName evidence="2">Uncharacterized protein</fullName>
    </submittedName>
</protein>
<sequence length="672" mass="74867">MKLTFRLALAVTTLFLCHNMAFAQSVILNETFDEFTNKGGNDNDWAPKGYSTVPDNYNNFTLQNVYKANKCIKLGKTNEGGSIKTPSLKFEGNATLTFRAGAWNNRKEHSAIKVSISNGKLSKGIIQINKGKFMEYTVSITDVKESPTITIEAEKPKNNRFFLDDLKVETAAPDPNTPVAEPILPNDFTFWLINNKEHKPTFTIKAPHGTTVYYNINSRVTPTKDNAQKVVGEQTFILSETAKVQAVAYNRAGKASNVVARTYTLGPTVKTIGAFKELQDGTEACLYLKDEQNARVLFAKDGKAYVRDNSGAMRCHIPHASRTFMHNQHIAGWVIGKKEIKDGMAVFESTEHTNTIYLIIADKVTESDVKPKTITPTVYSDHYSDWVTLKDVIVGEEGRGNADGSAIKVADCFHLSNKKYIPPYAGSIVDITGIALPTAEGGKQICPIFENNRNPVVYVIDEQRPFTIPKRRIEHATVRVLRTLSPNYWNTLCLPFSTTIKGCKLREYDTVAGEIMKFKPSDAIEAGKPYLIKPEAELSVLYFENVDIEPVHEITVTHGSYSFAGTYSPLTLKTNKTERFLKPNGSLAYPQTEDKARIRGVRAYFKIPVNSVSAKIMTDTEGSGPTAIAPMIEKDRLQEYKVYDLCGRYVGNSLQSLQKGIYIVNGKKIVIR</sequence>
<evidence type="ECO:0000256" key="1">
    <source>
        <dbReference type="SAM" id="SignalP"/>
    </source>
</evidence>
<evidence type="ECO:0000313" key="3">
    <source>
        <dbReference type="Proteomes" id="UP000005580"/>
    </source>
</evidence>
<dbReference type="HOGENOM" id="CLU_454806_0_0_10"/>